<comment type="similarity">
    <text evidence="1">Belongs to the peptidase S1 family.</text>
</comment>
<dbReference type="GO" id="GO:0005576">
    <property type="term" value="C:extracellular region"/>
    <property type="evidence" value="ECO:0007669"/>
    <property type="project" value="InterPro"/>
</dbReference>
<evidence type="ECO:0000256" key="9">
    <source>
        <dbReference type="PIRSR" id="PIRSR001134-2"/>
    </source>
</evidence>
<dbReference type="EMBL" id="FNCC01000009">
    <property type="protein sequence ID" value="SDG55548.1"/>
    <property type="molecule type" value="Genomic_DNA"/>
</dbReference>
<feature type="active site" description="Charge relay system" evidence="8">
    <location>
        <position position="258"/>
    </location>
</feature>
<keyword evidence="2" id="KW-0645">Protease</keyword>
<accession>A0A1G7V7I5</accession>
<evidence type="ECO:0000259" key="12">
    <source>
        <dbReference type="Pfam" id="PF02983"/>
    </source>
</evidence>
<proteinExistence type="inferred from homology"/>
<dbReference type="GO" id="GO:0004252">
    <property type="term" value="F:serine-type endopeptidase activity"/>
    <property type="evidence" value="ECO:0007669"/>
    <property type="project" value="InterPro"/>
</dbReference>
<evidence type="ECO:0000256" key="2">
    <source>
        <dbReference type="ARBA" id="ARBA00022670"/>
    </source>
</evidence>
<feature type="disulfide bond" evidence="9">
    <location>
        <begin position="252"/>
        <end position="280"/>
    </location>
</feature>
<dbReference type="Pfam" id="PF00089">
    <property type="entry name" value="Trypsin"/>
    <property type="match status" value="1"/>
</dbReference>
<keyword evidence="10" id="KW-0812">Transmembrane</keyword>
<name>A0A1G7V7I5_9PSEU</name>
<dbReference type="PROSITE" id="PS00135">
    <property type="entry name" value="TRYPSIN_SER"/>
    <property type="match status" value="1"/>
</dbReference>
<dbReference type="InterPro" id="IPR043504">
    <property type="entry name" value="Peptidase_S1_PA_chymotrypsin"/>
</dbReference>
<dbReference type="Pfam" id="PF02983">
    <property type="entry name" value="Pro_Al_protease"/>
    <property type="match status" value="1"/>
</dbReference>
<evidence type="ECO:0000256" key="4">
    <source>
        <dbReference type="ARBA" id="ARBA00022801"/>
    </source>
</evidence>
<dbReference type="InterPro" id="IPR018114">
    <property type="entry name" value="TRYPSIN_HIS"/>
</dbReference>
<dbReference type="STRING" id="200378.SAMN05216553_10949"/>
<gene>
    <name evidence="13" type="ORF">SAMN05216553_10949</name>
</gene>
<evidence type="ECO:0000256" key="8">
    <source>
        <dbReference type="PIRSR" id="PIRSR001134-1"/>
    </source>
</evidence>
<dbReference type="InterPro" id="IPR033116">
    <property type="entry name" value="TRYPSIN_SER"/>
</dbReference>
<dbReference type="InterPro" id="IPR009003">
    <property type="entry name" value="Peptidase_S1_PA"/>
</dbReference>
<evidence type="ECO:0000256" key="7">
    <source>
        <dbReference type="ARBA" id="ARBA00023157"/>
    </source>
</evidence>
<keyword evidence="3" id="KW-0732">Signal</keyword>
<keyword evidence="10" id="KW-1133">Transmembrane helix</keyword>
<keyword evidence="6" id="KW-0865">Zymogen</keyword>
<dbReference type="AlphaFoldDB" id="A0A1G7V7I5"/>
<dbReference type="RefSeq" id="WP_090051707.1">
    <property type="nucleotide sequence ID" value="NZ_FNCC01000009.1"/>
</dbReference>
<keyword evidence="5" id="KW-0720">Serine protease</keyword>
<evidence type="ECO:0000313" key="13">
    <source>
        <dbReference type="EMBL" id="SDG55548.1"/>
    </source>
</evidence>
<dbReference type="InterPro" id="IPR001316">
    <property type="entry name" value="Pept_S1A_streptogrisin"/>
</dbReference>
<evidence type="ECO:0000259" key="11">
    <source>
        <dbReference type="Pfam" id="PF00089"/>
    </source>
</evidence>
<reference evidence="14" key="1">
    <citation type="submission" date="2016-10" db="EMBL/GenBank/DDBJ databases">
        <authorList>
            <person name="Varghese N."/>
            <person name="Submissions S."/>
        </authorList>
    </citation>
    <scope>NUCLEOTIDE SEQUENCE [LARGE SCALE GENOMIC DNA]</scope>
    <source>
        <strain evidence="14">CGMCC 4.3506</strain>
    </source>
</reference>
<evidence type="ECO:0000256" key="5">
    <source>
        <dbReference type="ARBA" id="ARBA00022825"/>
    </source>
</evidence>
<dbReference type="Gene3D" id="2.40.10.10">
    <property type="entry name" value="Trypsin-like serine proteases"/>
    <property type="match status" value="2"/>
</dbReference>
<feature type="transmembrane region" description="Helical" evidence="10">
    <location>
        <begin position="12"/>
        <end position="36"/>
    </location>
</feature>
<keyword evidence="10" id="KW-0472">Membrane</keyword>
<feature type="disulfide bond" evidence="9">
    <location>
        <begin position="126"/>
        <end position="147"/>
    </location>
</feature>
<evidence type="ECO:0000256" key="6">
    <source>
        <dbReference type="ARBA" id="ARBA00023145"/>
    </source>
</evidence>
<evidence type="ECO:0000256" key="3">
    <source>
        <dbReference type="ARBA" id="ARBA00022729"/>
    </source>
</evidence>
<keyword evidence="14" id="KW-1185">Reference proteome</keyword>
<feature type="active site" description="Charge relay system" evidence="8">
    <location>
        <position position="146"/>
    </location>
</feature>
<dbReference type="CDD" id="cd21112">
    <property type="entry name" value="alphaLP-like"/>
    <property type="match status" value="1"/>
</dbReference>
<evidence type="ECO:0000256" key="1">
    <source>
        <dbReference type="ARBA" id="ARBA00007664"/>
    </source>
</evidence>
<keyword evidence="4" id="KW-0378">Hydrolase</keyword>
<dbReference type="InterPro" id="IPR001254">
    <property type="entry name" value="Trypsin_dom"/>
</dbReference>
<evidence type="ECO:0000256" key="10">
    <source>
        <dbReference type="SAM" id="Phobius"/>
    </source>
</evidence>
<evidence type="ECO:0000313" key="14">
    <source>
        <dbReference type="Proteomes" id="UP000199623"/>
    </source>
</evidence>
<dbReference type="PRINTS" id="PR00861">
    <property type="entry name" value="ALYTICPTASE"/>
</dbReference>
<feature type="domain" description="Peptidase S1" evidence="11">
    <location>
        <begin position="138"/>
        <end position="296"/>
    </location>
</feature>
<sequence length="303" mass="31380">MGRHHDDKRRIKVIAASVGAVAVAITAATFTASYAATADRMTPEKATQATETLREKASVTGTAWAVDPDTNEVLVTADSTVTGARWDTLKSTVDKMGRGVRLERAAGEFRLFAEGGDAIFAGGSRCSLGFNVVTNDNRRAMLTAGHCTGAGRQFSLAAGGQPAATVVRSTFPGNGDFALLTYNNRNVNAPSVVDIGRGQTVQIRRAAEARVGRQVERMGSTTGLRSGRVTGLNATVNYPEGRVTGLIQTTVCAEGGDSGGPLFTRNGDAIGLTSGGSGNCRTGGVTFFQPVTKALAAVGARIP</sequence>
<dbReference type="SUPFAM" id="SSF50494">
    <property type="entry name" value="Trypsin-like serine proteases"/>
    <property type="match status" value="1"/>
</dbReference>
<organism evidence="13 14">
    <name type="scientific">Lentzea fradiae</name>
    <dbReference type="NCBI Taxonomy" id="200378"/>
    <lineage>
        <taxon>Bacteria</taxon>
        <taxon>Bacillati</taxon>
        <taxon>Actinomycetota</taxon>
        <taxon>Actinomycetes</taxon>
        <taxon>Pseudonocardiales</taxon>
        <taxon>Pseudonocardiaceae</taxon>
        <taxon>Lentzea</taxon>
    </lineage>
</organism>
<protein>
    <submittedName>
        <fullName evidence="13">Streptogrisin D</fullName>
    </submittedName>
</protein>
<feature type="domain" description="Peptidase S1A alpha-lytic prodomain" evidence="12">
    <location>
        <begin position="48"/>
        <end position="94"/>
    </location>
</feature>
<feature type="active site" description="Charge relay system" evidence="8">
    <location>
        <position position="176"/>
    </location>
</feature>
<keyword evidence="7 9" id="KW-1015">Disulfide bond</keyword>
<dbReference type="OrthoDB" id="8781117at2"/>
<dbReference type="GO" id="GO:0006508">
    <property type="term" value="P:proteolysis"/>
    <property type="evidence" value="ECO:0007669"/>
    <property type="project" value="UniProtKB-KW"/>
</dbReference>
<dbReference type="PIRSF" id="PIRSF001134">
    <property type="entry name" value="Streptogrisin"/>
    <property type="match status" value="1"/>
</dbReference>
<dbReference type="PROSITE" id="PS00134">
    <property type="entry name" value="TRYPSIN_HIS"/>
    <property type="match status" value="1"/>
</dbReference>
<dbReference type="Proteomes" id="UP000199623">
    <property type="component" value="Unassembled WGS sequence"/>
</dbReference>
<dbReference type="InterPro" id="IPR004236">
    <property type="entry name" value="Pept_S1_alpha_lytic"/>
</dbReference>